<dbReference type="EMBL" id="UGGQ01000006">
    <property type="protein sequence ID" value="STO15914.1"/>
    <property type="molecule type" value="Genomic_DNA"/>
</dbReference>
<gene>
    <name evidence="1" type="ORF">NCTC11819_00458</name>
</gene>
<protein>
    <submittedName>
        <fullName evidence="1">Uncharacterized protein</fullName>
    </submittedName>
</protein>
<reference evidence="1 2" key="1">
    <citation type="submission" date="2018-06" db="EMBL/GenBank/DDBJ databases">
        <authorList>
            <consortium name="Pathogen Informatics"/>
            <person name="Doyle S."/>
        </authorList>
    </citation>
    <scope>NUCLEOTIDE SEQUENCE [LARGE SCALE GENOMIC DNA]</scope>
    <source>
        <strain evidence="1 2">NCTC11819</strain>
    </source>
</reference>
<organism evidence="1 2">
    <name type="scientific">Mobiluncus mulieris</name>
    <dbReference type="NCBI Taxonomy" id="2052"/>
    <lineage>
        <taxon>Bacteria</taxon>
        <taxon>Bacillati</taxon>
        <taxon>Actinomycetota</taxon>
        <taxon>Actinomycetes</taxon>
        <taxon>Actinomycetales</taxon>
        <taxon>Actinomycetaceae</taxon>
        <taxon>Mobiluncus</taxon>
    </lineage>
</organism>
<evidence type="ECO:0000313" key="1">
    <source>
        <dbReference type="EMBL" id="STO15914.1"/>
    </source>
</evidence>
<name>A0A2X1RVA1_9ACTO</name>
<proteinExistence type="predicted"/>
<dbReference type="Proteomes" id="UP000255284">
    <property type="component" value="Unassembled WGS sequence"/>
</dbReference>
<comment type="caution">
    <text evidence="1">The sequence shown here is derived from an EMBL/GenBank/DDBJ whole genome shotgun (WGS) entry which is preliminary data.</text>
</comment>
<sequence length="53" mass="5899">MKRKDITRKAIREAVRSQTLASARLEGRGVPSGFKLAPETQRFLDSVLAAKRS</sequence>
<accession>A0A2X1RVA1</accession>
<evidence type="ECO:0000313" key="2">
    <source>
        <dbReference type="Proteomes" id="UP000255284"/>
    </source>
</evidence>
<dbReference type="AlphaFoldDB" id="A0A2X1RVA1"/>